<evidence type="ECO:0000313" key="3">
    <source>
        <dbReference type="Proteomes" id="UP000787472"/>
    </source>
</evidence>
<comment type="caution">
    <text evidence="2">The sequence shown here is derived from an EMBL/GenBank/DDBJ whole genome shotgun (WGS) entry which is preliminary data.</text>
</comment>
<feature type="signal peptide" evidence="1">
    <location>
        <begin position="1"/>
        <end position="19"/>
    </location>
</feature>
<dbReference type="AlphaFoldDB" id="A0A9E5JQN8"/>
<protein>
    <recommendedName>
        <fullName evidence="4">Secreted protein</fullName>
    </recommendedName>
</protein>
<keyword evidence="1" id="KW-0732">Signal</keyword>
<reference evidence="2" key="1">
    <citation type="submission" date="2020-03" db="EMBL/GenBank/DDBJ databases">
        <authorList>
            <person name="Guo F."/>
        </authorList>
    </citation>
    <scope>NUCLEOTIDE SEQUENCE</scope>
    <source>
        <strain evidence="2">JCM 30134</strain>
    </source>
</reference>
<proteinExistence type="predicted"/>
<evidence type="ECO:0000256" key="1">
    <source>
        <dbReference type="SAM" id="SignalP"/>
    </source>
</evidence>
<dbReference type="Proteomes" id="UP000787472">
    <property type="component" value="Unassembled WGS sequence"/>
</dbReference>
<accession>A0A9E5JQN8</accession>
<sequence length="192" mass="21395">MKRNFWAAVVIACSTQLFAGSLRADNSTCGNEVDMADSLDFSKLHVDCSEEPDFVYDPEEGTRFFGRNKKAVDTYSQKNTDQPSGLDQHVSRLQSGSQGVVEEDLSAQVTKQASARLNPAEQLVKNDLAERNASVVFNIREPFSVTGGPQSALNGLFAQMVHYCPQGWEKLKEWSVPAQSDYFLHYQFQCAE</sequence>
<dbReference type="RefSeq" id="WP_167182033.1">
    <property type="nucleotide sequence ID" value="NZ_JAAONZ010000002.1"/>
</dbReference>
<organism evidence="2 3">
    <name type="scientific">Pseudomaricurvus hydrocarbonicus</name>
    <dbReference type="NCBI Taxonomy" id="1470433"/>
    <lineage>
        <taxon>Bacteria</taxon>
        <taxon>Pseudomonadati</taxon>
        <taxon>Pseudomonadota</taxon>
        <taxon>Gammaproteobacteria</taxon>
        <taxon>Cellvibrionales</taxon>
        <taxon>Cellvibrionaceae</taxon>
        <taxon>Pseudomaricurvus</taxon>
    </lineage>
</organism>
<evidence type="ECO:0000313" key="2">
    <source>
        <dbReference type="EMBL" id="NHO64724.1"/>
    </source>
</evidence>
<name>A0A9E5JQN8_9GAMM</name>
<feature type="chain" id="PRO_5038869658" description="Secreted protein" evidence="1">
    <location>
        <begin position="20"/>
        <end position="192"/>
    </location>
</feature>
<gene>
    <name evidence="2" type="ORF">G8770_04085</name>
</gene>
<dbReference type="EMBL" id="JAAONZ010000002">
    <property type="protein sequence ID" value="NHO64724.1"/>
    <property type="molecule type" value="Genomic_DNA"/>
</dbReference>
<keyword evidence="3" id="KW-1185">Reference proteome</keyword>
<evidence type="ECO:0008006" key="4">
    <source>
        <dbReference type="Google" id="ProtNLM"/>
    </source>
</evidence>